<dbReference type="InterPro" id="IPR027417">
    <property type="entry name" value="P-loop_NTPase"/>
</dbReference>
<dbReference type="Gene3D" id="3.40.50.300">
    <property type="entry name" value="P-loop containing nucleotide triphosphate hydrolases"/>
    <property type="match status" value="1"/>
</dbReference>
<comment type="subcellular location">
    <subcellularLocation>
        <location evidence="1">Cytoplasm</location>
    </subcellularLocation>
    <subcellularLocation>
        <location evidence="8">Gas vesicle</location>
    </subcellularLocation>
</comment>
<dbReference type="GO" id="GO:0031412">
    <property type="term" value="P:gas vesicle organization"/>
    <property type="evidence" value="ECO:0007669"/>
    <property type="project" value="InterPro"/>
</dbReference>
<keyword evidence="3" id="KW-0963">Cytoplasm</keyword>
<dbReference type="EMBL" id="FONT01000006">
    <property type="protein sequence ID" value="SFE92543.1"/>
    <property type="molecule type" value="Genomic_DNA"/>
</dbReference>
<keyword evidence="4" id="KW-0547">Nucleotide-binding</keyword>
<evidence type="ECO:0000256" key="4">
    <source>
        <dbReference type="ARBA" id="ARBA00022741"/>
    </source>
</evidence>
<dbReference type="GO" id="GO:0005737">
    <property type="term" value="C:cytoplasm"/>
    <property type="evidence" value="ECO:0007669"/>
    <property type="project" value="UniProtKB-SubCell"/>
</dbReference>
<evidence type="ECO:0000256" key="3">
    <source>
        <dbReference type="ARBA" id="ARBA00022490"/>
    </source>
</evidence>
<dbReference type="NCBIfam" id="TIGR02640">
    <property type="entry name" value="gas_vesic_GvpN"/>
    <property type="match status" value="1"/>
</dbReference>
<dbReference type="OrthoDB" id="9808317at2"/>
<dbReference type="CDD" id="cd00009">
    <property type="entry name" value="AAA"/>
    <property type="match status" value="1"/>
</dbReference>
<evidence type="ECO:0000256" key="5">
    <source>
        <dbReference type="ARBA" id="ARBA00022801"/>
    </source>
</evidence>
<dbReference type="PANTHER" id="PTHR42759:SF1">
    <property type="entry name" value="MAGNESIUM-CHELATASE SUBUNIT CHLD"/>
    <property type="match status" value="1"/>
</dbReference>
<keyword evidence="5" id="KW-0378">Hydrolase</keyword>
<dbReference type="InterPro" id="IPR003593">
    <property type="entry name" value="AAA+_ATPase"/>
</dbReference>
<feature type="domain" description="AAA+ ATPase" evidence="11">
    <location>
        <begin position="71"/>
        <end position="239"/>
    </location>
</feature>
<evidence type="ECO:0000313" key="12">
    <source>
        <dbReference type="EMBL" id="SFE92543.1"/>
    </source>
</evidence>
<feature type="compositionally biased region" description="Polar residues" evidence="10">
    <location>
        <begin position="1"/>
        <end position="18"/>
    </location>
</feature>
<dbReference type="InterPro" id="IPR011704">
    <property type="entry name" value="ATPase_dyneun-rel_AAA"/>
</dbReference>
<evidence type="ECO:0000256" key="1">
    <source>
        <dbReference type="ARBA" id="ARBA00004496"/>
    </source>
</evidence>
<evidence type="ECO:0000256" key="8">
    <source>
        <dbReference type="ARBA" id="ARBA00035108"/>
    </source>
</evidence>
<name>A0A1I2EIM4_9BACI</name>
<evidence type="ECO:0000313" key="13">
    <source>
        <dbReference type="Proteomes" id="UP000199516"/>
    </source>
</evidence>
<dbReference type="SMART" id="SM00382">
    <property type="entry name" value="AAA"/>
    <property type="match status" value="1"/>
</dbReference>
<accession>A0A1I2EIM4</accession>
<feature type="region of interest" description="Disordered" evidence="10">
    <location>
        <begin position="1"/>
        <end position="52"/>
    </location>
</feature>
<comment type="catalytic activity">
    <reaction evidence="9">
        <text>ATP + H2O = ADP + phosphate + H(+)</text>
        <dbReference type="Rhea" id="RHEA:13065"/>
        <dbReference type="ChEBI" id="CHEBI:15377"/>
        <dbReference type="ChEBI" id="CHEBI:15378"/>
        <dbReference type="ChEBI" id="CHEBI:30616"/>
        <dbReference type="ChEBI" id="CHEBI:43474"/>
        <dbReference type="ChEBI" id="CHEBI:456216"/>
    </reaction>
</comment>
<proteinExistence type="inferred from homology"/>
<dbReference type="RefSeq" id="WP_091662607.1">
    <property type="nucleotide sequence ID" value="NZ_FONT01000006.1"/>
</dbReference>
<evidence type="ECO:0000256" key="9">
    <source>
        <dbReference type="ARBA" id="ARBA00049360"/>
    </source>
</evidence>
<dbReference type="Pfam" id="PF07728">
    <property type="entry name" value="AAA_5"/>
    <property type="match status" value="1"/>
</dbReference>
<keyword evidence="13" id="KW-1185">Reference proteome</keyword>
<dbReference type="PANTHER" id="PTHR42759">
    <property type="entry name" value="MOXR FAMILY PROTEIN"/>
    <property type="match status" value="1"/>
</dbReference>
<keyword evidence="6" id="KW-0067">ATP-binding</keyword>
<dbReference type="InterPro" id="IPR050764">
    <property type="entry name" value="CbbQ/NirQ/NorQ/GpvN"/>
</dbReference>
<comment type="similarity">
    <text evidence="2">Belongs to the CbbQ/NirQ/NorQ/GpvN family.</text>
</comment>
<keyword evidence="7" id="KW-0304">Gas vesicle</keyword>
<reference evidence="12 13" key="1">
    <citation type="submission" date="2016-10" db="EMBL/GenBank/DDBJ databases">
        <authorList>
            <person name="de Groot N.N."/>
        </authorList>
    </citation>
    <scope>NUCLEOTIDE SEQUENCE [LARGE SCALE GENOMIC DNA]</scope>
    <source>
        <strain evidence="12 13">DSM 23995</strain>
    </source>
</reference>
<dbReference type="InterPro" id="IPR013462">
    <property type="entry name" value="Gas-vesicle_GvpN"/>
</dbReference>
<dbReference type="SUPFAM" id="SSF52540">
    <property type="entry name" value="P-loop containing nucleoside triphosphate hydrolases"/>
    <property type="match status" value="1"/>
</dbReference>
<evidence type="ECO:0000256" key="7">
    <source>
        <dbReference type="ARBA" id="ARBA00022987"/>
    </source>
</evidence>
<evidence type="ECO:0000256" key="6">
    <source>
        <dbReference type="ARBA" id="ARBA00022840"/>
    </source>
</evidence>
<protein>
    <submittedName>
        <fullName evidence="12">Gas vesicle protein GvpN</fullName>
    </submittedName>
</protein>
<gene>
    <name evidence="12" type="ORF">SAMN05192532_10623</name>
</gene>
<evidence type="ECO:0000256" key="2">
    <source>
        <dbReference type="ARBA" id="ARBA00009417"/>
    </source>
</evidence>
<evidence type="ECO:0000256" key="10">
    <source>
        <dbReference type="SAM" id="MobiDB-lite"/>
    </source>
</evidence>
<evidence type="ECO:0000259" key="11">
    <source>
        <dbReference type="SMART" id="SM00382"/>
    </source>
</evidence>
<feature type="compositionally biased region" description="Basic residues" evidence="10">
    <location>
        <begin position="20"/>
        <end position="51"/>
    </location>
</feature>
<dbReference type="GO" id="GO:0031411">
    <property type="term" value="C:gas vesicle"/>
    <property type="evidence" value="ECO:0007669"/>
    <property type="project" value="UniProtKB-SubCell"/>
</dbReference>
<dbReference type="GO" id="GO:0005524">
    <property type="term" value="F:ATP binding"/>
    <property type="evidence" value="ECO:0007669"/>
    <property type="project" value="UniProtKB-KW"/>
</dbReference>
<sequence length="338" mass="37700">MNGNRISSSPTSRQTAIRGNNHRKSMSKNRKVSAPTKHSKKQYTTKSKHPSFIRTEEGNDLIARAKRYLNGGYPVHFTGASGTGKTALAMQVAAELNQPATIIHGNHEMNNVDLIGGTTGWSSSKTIDNFVRQVYKQDANVKENWTPGRLTEAVQHGHVLIYDEFSRSTPETNNLFLSVLEEKLLPLYGTKQKQPSVAVHPNFKLILTSNPTEYAGVFQTQDALADRLITLEINLSQQTKETILRKSENLSEQESNTVWQLIEQIEHETDDESVGLGLRAAFMIARIAKNSKASFSSEDSIFRQTCSDVLSSYLVRSGRSGTIQEAQNLIREILQDSH</sequence>
<dbReference type="AlphaFoldDB" id="A0A1I2EIM4"/>
<dbReference type="Proteomes" id="UP000199516">
    <property type="component" value="Unassembled WGS sequence"/>
</dbReference>
<dbReference type="GO" id="GO:0016887">
    <property type="term" value="F:ATP hydrolysis activity"/>
    <property type="evidence" value="ECO:0007669"/>
    <property type="project" value="InterPro"/>
</dbReference>
<dbReference type="STRING" id="930128.SAMN05192532_10623"/>
<organism evidence="12 13">
    <name type="scientific">Alteribacillus iranensis</name>
    <dbReference type="NCBI Taxonomy" id="930128"/>
    <lineage>
        <taxon>Bacteria</taxon>
        <taxon>Bacillati</taxon>
        <taxon>Bacillota</taxon>
        <taxon>Bacilli</taxon>
        <taxon>Bacillales</taxon>
        <taxon>Bacillaceae</taxon>
        <taxon>Alteribacillus</taxon>
    </lineage>
</organism>